<keyword evidence="2" id="KW-0597">Phosphoprotein</keyword>
<dbReference type="GO" id="GO:0031177">
    <property type="term" value="F:phosphopantetheine binding"/>
    <property type="evidence" value="ECO:0007669"/>
    <property type="project" value="InterPro"/>
</dbReference>
<evidence type="ECO:0000256" key="2">
    <source>
        <dbReference type="ARBA" id="ARBA00022553"/>
    </source>
</evidence>
<dbReference type="PANTHER" id="PTHR43439">
    <property type="entry name" value="PHENYLACETATE-COENZYME A LIGASE"/>
    <property type="match status" value="1"/>
</dbReference>
<feature type="domain" description="Carrier" evidence="3">
    <location>
        <begin position="393"/>
        <end position="479"/>
    </location>
</feature>
<dbReference type="Gene3D" id="3.40.50.12780">
    <property type="entry name" value="N-terminal domain of ligase-like"/>
    <property type="match status" value="1"/>
</dbReference>
<dbReference type="Proteomes" id="UP000703269">
    <property type="component" value="Unassembled WGS sequence"/>
</dbReference>
<protein>
    <submittedName>
        <fullName evidence="4">Acetyl-CoA synthetase-like protein</fullName>
    </submittedName>
</protein>
<dbReference type="Pfam" id="PF00501">
    <property type="entry name" value="AMP-binding"/>
    <property type="match status" value="1"/>
</dbReference>
<dbReference type="InterPro" id="IPR000873">
    <property type="entry name" value="AMP-dep_synth/lig_dom"/>
</dbReference>
<dbReference type="PROSITE" id="PS50075">
    <property type="entry name" value="CARRIER"/>
    <property type="match status" value="1"/>
</dbReference>
<feature type="non-terminal residue" evidence="4">
    <location>
        <position position="1"/>
    </location>
</feature>
<dbReference type="Gene3D" id="1.10.1200.10">
    <property type="entry name" value="ACP-like"/>
    <property type="match status" value="1"/>
</dbReference>
<dbReference type="InterPro" id="IPR020806">
    <property type="entry name" value="PKS_PP-bd"/>
</dbReference>
<evidence type="ECO:0000259" key="3">
    <source>
        <dbReference type="PROSITE" id="PS50075"/>
    </source>
</evidence>
<dbReference type="InterPro" id="IPR013120">
    <property type="entry name" value="FAR_NAD-bd"/>
</dbReference>
<dbReference type="InterPro" id="IPR020845">
    <property type="entry name" value="AMP-binding_CS"/>
</dbReference>
<accession>A0A9P3GFG7</accession>
<dbReference type="Pfam" id="PF07993">
    <property type="entry name" value="NAD_binding_4"/>
    <property type="match status" value="1"/>
</dbReference>
<keyword evidence="5" id="KW-1185">Reference proteome</keyword>
<dbReference type="SUPFAM" id="SSF47336">
    <property type="entry name" value="ACP-like"/>
    <property type="match status" value="1"/>
</dbReference>
<organism evidence="4 5">
    <name type="scientific">Phanerochaete sordida</name>
    <dbReference type="NCBI Taxonomy" id="48140"/>
    <lineage>
        <taxon>Eukaryota</taxon>
        <taxon>Fungi</taxon>
        <taxon>Dikarya</taxon>
        <taxon>Basidiomycota</taxon>
        <taxon>Agaricomycotina</taxon>
        <taxon>Agaricomycetes</taxon>
        <taxon>Polyporales</taxon>
        <taxon>Phanerochaetaceae</taxon>
        <taxon>Phanerochaete</taxon>
    </lineage>
</organism>
<dbReference type="Pfam" id="PF23562">
    <property type="entry name" value="AMP-binding_C_3"/>
    <property type="match status" value="1"/>
</dbReference>
<evidence type="ECO:0000313" key="5">
    <source>
        <dbReference type="Proteomes" id="UP000703269"/>
    </source>
</evidence>
<dbReference type="PANTHER" id="PTHR43439:SF2">
    <property type="entry name" value="ENZYME, PUTATIVE (JCVI)-RELATED"/>
    <property type="match status" value="1"/>
</dbReference>
<dbReference type="SMART" id="SM00823">
    <property type="entry name" value="PKS_PP"/>
    <property type="match status" value="1"/>
</dbReference>
<sequence length="602" mass="65393">MEDIVVYLHSSGSTGLPRAIPQRQINVLHWCKSDVLLEWRHMDILWGVMPLPTFHTFAFMMQLYAPLVNGRPVGLYPPRAPAPPPVPSPKNVLDACRALRCNAIAIVPAFIEAWAKSDEDVAYLASLRLLGYAGGPLSAETGSRLYDAGVTLCAGYGATEFGNHVRLLDADDSQGPDAPVKTRADWQWFTFSSYVSPRWVPQGDGTYELQFLTCPTHRPSVENLPDTRGYATNDLWIPHPSKPGLWKIVGRKDDVIVLGAGEKVVPLTQESVLLAHPAVTGAVMFGRGKAQCGVLVEVGPGYEGDPRDPAYADRLRDAIWPAVQEANMKAPAFARIFKEMILIADSAKPLPRAAKSTVIRKQALDLYEAEIEELYDSVKENVASDGTPGPSSWSAQDIEFWLVELCADIKDGARISPSADLFNQGFDSLHGAALRTRILSALRVSPEPTAQDAARQISQNFIFTHPTLHELSAALSQLVFGGEDSARRSAVQDITHMLDTYARDLPLVSRAHTPTTSTGAVVLITGSTGNVGSHMLATLLQEPRVARVYTLNRPAPAAHDRQRRVFAERGLPVALLASAKLVPLSGNATDARLGLAPAAFDE</sequence>
<keyword evidence="1" id="KW-0596">Phosphopantetheine</keyword>
<dbReference type="InterPro" id="IPR036736">
    <property type="entry name" value="ACP-like_sf"/>
</dbReference>
<dbReference type="InterPro" id="IPR042099">
    <property type="entry name" value="ANL_N_sf"/>
</dbReference>
<name>A0A9P3GFG7_9APHY</name>
<comment type="caution">
    <text evidence="4">The sequence shown here is derived from an EMBL/GenBank/DDBJ whole genome shotgun (WGS) entry which is preliminary data.</text>
</comment>
<reference evidence="4 5" key="1">
    <citation type="submission" date="2021-08" db="EMBL/GenBank/DDBJ databases">
        <title>Draft Genome Sequence of Phanerochaete sordida strain YK-624.</title>
        <authorList>
            <person name="Mori T."/>
            <person name="Dohra H."/>
            <person name="Suzuki T."/>
            <person name="Kawagishi H."/>
            <person name="Hirai H."/>
        </authorList>
    </citation>
    <scope>NUCLEOTIDE SEQUENCE [LARGE SCALE GENOMIC DNA]</scope>
    <source>
        <strain evidence="4 5">YK-624</strain>
    </source>
</reference>
<dbReference type="InterPro" id="IPR051414">
    <property type="entry name" value="Adenylate-forming_Reductase"/>
</dbReference>
<proteinExistence type="predicted"/>
<evidence type="ECO:0000256" key="1">
    <source>
        <dbReference type="ARBA" id="ARBA00022450"/>
    </source>
</evidence>
<dbReference type="InterPro" id="IPR036291">
    <property type="entry name" value="NAD(P)-bd_dom_sf"/>
</dbReference>
<dbReference type="AlphaFoldDB" id="A0A9P3GFG7"/>
<dbReference type="Gene3D" id="3.40.50.720">
    <property type="entry name" value="NAD(P)-binding Rossmann-like Domain"/>
    <property type="match status" value="1"/>
</dbReference>
<dbReference type="PROSITE" id="PS00455">
    <property type="entry name" value="AMP_BINDING"/>
    <property type="match status" value="1"/>
</dbReference>
<dbReference type="InterPro" id="IPR009081">
    <property type="entry name" value="PP-bd_ACP"/>
</dbReference>
<dbReference type="SUPFAM" id="SSF56801">
    <property type="entry name" value="Acetyl-CoA synthetase-like"/>
    <property type="match status" value="1"/>
</dbReference>
<gene>
    <name evidence="4" type="ORF">PsYK624_095180</name>
</gene>
<dbReference type="OrthoDB" id="429813at2759"/>
<dbReference type="SUPFAM" id="SSF51735">
    <property type="entry name" value="NAD(P)-binding Rossmann-fold domains"/>
    <property type="match status" value="1"/>
</dbReference>
<evidence type="ECO:0000313" key="4">
    <source>
        <dbReference type="EMBL" id="GJE93359.1"/>
    </source>
</evidence>
<dbReference type="EMBL" id="BPQB01000032">
    <property type="protein sequence ID" value="GJE93359.1"/>
    <property type="molecule type" value="Genomic_DNA"/>
</dbReference>